<dbReference type="GO" id="GO:0016787">
    <property type="term" value="F:hydrolase activity"/>
    <property type="evidence" value="ECO:0007669"/>
    <property type="project" value="UniProtKB-KW"/>
</dbReference>
<dbReference type="Proteomes" id="UP000662931">
    <property type="component" value="Chromosome 3"/>
</dbReference>
<keyword evidence="6" id="KW-0175">Coiled coil</keyword>
<dbReference type="NCBIfam" id="TIGR00376">
    <property type="entry name" value="IGHMBP2 family helicase"/>
    <property type="match status" value="1"/>
</dbReference>
<evidence type="ECO:0000313" key="8">
    <source>
        <dbReference type="EMBL" id="QPG75752.1"/>
    </source>
</evidence>
<name>A0A875S6Z6_EENNA</name>
<dbReference type="OrthoDB" id="6513042at2759"/>
<dbReference type="InterPro" id="IPR041679">
    <property type="entry name" value="DNA2/NAM7-like_C"/>
</dbReference>
<keyword evidence="4" id="KW-0347">Helicase</keyword>
<reference evidence="8" key="1">
    <citation type="submission" date="2020-10" db="EMBL/GenBank/DDBJ databases">
        <authorList>
            <person name="Roach M.J.R."/>
        </authorList>
    </citation>
    <scope>NUCLEOTIDE SEQUENCE</scope>
    <source>
        <strain evidence="8">CBS 1945</strain>
    </source>
</reference>
<dbReference type="GeneID" id="62196513"/>
<dbReference type="Gene3D" id="2.40.30.270">
    <property type="match status" value="1"/>
</dbReference>
<dbReference type="GO" id="GO:0005694">
    <property type="term" value="C:chromosome"/>
    <property type="evidence" value="ECO:0007669"/>
    <property type="project" value="UniProtKB-ARBA"/>
</dbReference>
<proteinExistence type="inferred from homology"/>
<dbReference type="CDD" id="cd18808">
    <property type="entry name" value="SF1_C_Upf1"/>
    <property type="match status" value="1"/>
</dbReference>
<dbReference type="KEGG" id="bnn:FOA43_003112"/>
<dbReference type="GO" id="GO:0005524">
    <property type="term" value="F:ATP binding"/>
    <property type="evidence" value="ECO:0007669"/>
    <property type="project" value="UniProtKB-KW"/>
</dbReference>
<sequence>MNCLSVERQEDYEQTSELLASNSPKLLSKNGLAILNLEISNVRTSIGGKLIIELTSAQAAKGKQKNDGKDGSIIETGDFKTGDIARLDRYSSNGSKQKKVKKLANSSKTEDQEEAKEEAIDVDGVVISISEKRVNLAINIDHTTLQGTRLEEKVYQLYGSAIRVWIVKLSNEITYNRMESTMRKLDELTDSSTSGIMRLLLGQSQFVASSHYKVDQFFNTKLNEAQKQAIQFSISNNLSIIHGPPGTGKTSTIVELVKQLLVARRNNKRILICGPSNISVDTILERLSSFFVDQSNKLVRIGHPARILPQILKHSLDLIVEEDSRDVIKGIMKDIDKLTRKIKKAKQYKERRELYQEMKDLKKDLRARTHKGFSDALLRSDVVVATLHGSSSRELVSCIRENCPDGLFDTLIIDEVSQSLEPSCWIPLIYHRSINKLIIAGDNKQLSPTIKTKKNKRVVDTLSTTLFDRLLKVQRNHHEFTCFLNVQYRMNQKIMGYPSDALYSGKLVADRSVKYGKVIDLIENGDKDCKDNDDLVEPIIWYDTEGGDFPEMDYDSVNASASSKYNDGECLVVLKHAKELLSKGIAQEEIGIITPYSAQVTKLRQLFRSGTLQEDQNSDRYLDEPLNGIEISTVDGFQGREKEIIILSLVRSNDKRRVGFLSDEKRLNVSITRCKKQLCVVGDFETIGNSGVKFLKNWCKWCEDNDVDIRYVDLGEL</sequence>
<keyword evidence="5" id="KW-0067">ATP-binding</keyword>
<feature type="coiled-coil region" evidence="6">
    <location>
        <begin position="328"/>
        <end position="368"/>
    </location>
</feature>
<evidence type="ECO:0000256" key="5">
    <source>
        <dbReference type="ARBA" id="ARBA00022840"/>
    </source>
</evidence>
<dbReference type="InterPro" id="IPR004483">
    <property type="entry name" value="SMUBP-2/Hcs1-like"/>
</dbReference>
<dbReference type="PANTHER" id="PTHR43788:SF8">
    <property type="entry name" value="DNA-BINDING PROTEIN SMUBP-2"/>
    <property type="match status" value="1"/>
</dbReference>
<dbReference type="Pfam" id="PF13087">
    <property type="entry name" value="AAA_12"/>
    <property type="match status" value="1"/>
</dbReference>
<keyword evidence="2" id="KW-0547">Nucleotide-binding</keyword>
<organism evidence="8 9">
    <name type="scientific">Eeniella nana</name>
    <name type="common">Yeast</name>
    <name type="synonym">Brettanomyces nanus</name>
    <dbReference type="NCBI Taxonomy" id="13502"/>
    <lineage>
        <taxon>Eukaryota</taxon>
        <taxon>Fungi</taxon>
        <taxon>Dikarya</taxon>
        <taxon>Ascomycota</taxon>
        <taxon>Saccharomycotina</taxon>
        <taxon>Pichiomycetes</taxon>
        <taxon>Pichiales</taxon>
        <taxon>Pichiaceae</taxon>
        <taxon>Brettanomyces</taxon>
    </lineage>
</organism>
<evidence type="ECO:0000256" key="6">
    <source>
        <dbReference type="SAM" id="Coils"/>
    </source>
</evidence>
<dbReference type="FunFam" id="3.40.50.300:FF:000326">
    <property type="entry name" value="P-loop containing nucleoside triphosphate hydrolase"/>
    <property type="match status" value="1"/>
</dbReference>
<keyword evidence="3" id="KW-0378">Hydrolase</keyword>
<gene>
    <name evidence="8" type="ORF">FOA43_003112</name>
</gene>
<dbReference type="SUPFAM" id="SSF52540">
    <property type="entry name" value="P-loop containing nucleoside triphosphate hydrolases"/>
    <property type="match status" value="1"/>
</dbReference>
<keyword evidence="9" id="KW-1185">Reference proteome</keyword>
<dbReference type="InterPro" id="IPR050534">
    <property type="entry name" value="Coronavir_polyprotein_1ab"/>
</dbReference>
<dbReference type="PANTHER" id="PTHR43788">
    <property type="entry name" value="DNA2/NAM7 HELICASE FAMILY MEMBER"/>
    <property type="match status" value="1"/>
</dbReference>
<evidence type="ECO:0000259" key="7">
    <source>
        <dbReference type="SMART" id="SM00382"/>
    </source>
</evidence>
<dbReference type="Gene3D" id="3.40.50.300">
    <property type="entry name" value="P-loop containing nucleotide triphosphate hydrolases"/>
    <property type="match status" value="2"/>
</dbReference>
<dbReference type="AlphaFoldDB" id="A0A875S6Z6"/>
<protein>
    <recommendedName>
        <fullName evidence="7">AAA+ ATPase domain-containing protein</fullName>
    </recommendedName>
</protein>
<dbReference type="InterPro" id="IPR027417">
    <property type="entry name" value="P-loop_NTPase"/>
</dbReference>
<evidence type="ECO:0000256" key="2">
    <source>
        <dbReference type="ARBA" id="ARBA00022741"/>
    </source>
</evidence>
<dbReference type="RefSeq" id="XP_038779317.1">
    <property type="nucleotide sequence ID" value="XM_038923389.1"/>
</dbReference>
<dbReference type="SMART" id="SM00382">
    <property type="entry name" value="AAA"/>
    <property type="match status" value="1"/>
</dbReference>
<dbReference type="EMBL" id="CP064814">
    <property type="protein sequence ID" value="QPG75752.1"/>
    <property type="molecule type" value="Genomic_DNA"/>
</dbReference>
<dbReference type="Pfam" id="PF13086">
    <property type="entry name" value="AAA_11"/>
    <property type="match status" value="1"/>
</dbReference>
<evidence type="ECO:0000256" key="3">
    <source>
        <dbReference type="ARBA" id="ARBA00022801"/>
    </source>
</evidence>
<accession>A0A875S6Z6</accession>
<dbReference type="InterPro" id="IPR003593">
    <property type="entry name" value="AAA+_ATPase"/>
</dbReference>
<comment type="similarity">
    <text evidence="1">Belongs to the DNA2/NAM7 helicase family.</text>
</comment>
<dbReference type="InterPro" id="IPR041677">
    <property type="entry name" value="DNA2/NAM7_AAA_11"/>
</dbReference>
<evidence type="ECO:0000313" key="9">
    <source>
        <dbReference type="Proteomes" id="UP000662931"/>
    </source>
</evidence>
<evidence type="ECO:0000256" key="1">
    <source>
        <dbReference type="ARBA" id="ARBA00007913"/>
    </source>
</evidence>
<evidence type="ECO:0000256" key="4">
    <source>
        <dbReference type="ARBA" id="ARBA00022806"/>
    </source>
</evidence>
<feature type="domain" description="AAA+ ATPase" evidence="7">
    <location>
        <begin position="235"/>
        <end position="477"/>
    </location>
</feature>
<dbReference type="InterPro" id="IPR047187">
    <property type="entry name" value="SF1_C_Upf1"/>
</dbReference>
<dbReference type="GO" id="GO:0003677">
    <property type="term" value="F:DNA binding"/>
    <property type="evidence" value="ECO:0007669"/>
    <property type="project" value="InterPro"/>
</dbReference>
<dbReference type="GO" id="GO:0043139">
    <property type="term" value="F:5'-3' DNA helicase activity"/>
    <property type="evidence" value="ECO:0007669"/>
    <property type="project" value="TreeGrafter"/>
</dbReference>